<dbReference type="VEuPathDB" id="AmoebaDB:EHI8A_189630"/>
<dbReference type="Proteomes" id="UP000078387">
    <property type="component" value="Unassembled WGS sequence"/>
</dbReference>
<evidence type="ECO:0000313" key="2">
    <source>
        <dbReference type="EMBL" id="GAT97376.1"/>
    </source>
</evidence>
<sequence>MNKSSVNKISILTKMKTSFLDALKGKDKDSIQTYCSEIFQNGNIQEMKGVVQAIITLIGSKYNSHHFTFHDFSLLIDLSNISLENTQEILFQLVTTPTDREIFIPLEIYCKLIDLSINTKKEHMLTQLLQYHLIPDNKVIAMKLISYKHQSSSLFYAGIDILKRTNKYEELIDIYLSQGDIFMALRLADLSRRSISTQTIKSCLLKLNNSVITAQFEYEYQQLI</sequence>
<feature type="domain" description="Mic1" evidence="1">
    <location>
        <begin position="74"/>
        <end position="192"/>
    </location>
</feature>
<proteinExistence type="predicted"/>
<dbReference type="VEuPathDB" id="AmoebaDB:EHI_199710"/>
<protein>
    <recommendedName>
        <fullName evidence="1">Mic1 domain-containing protein</fullName>
    </recommendedName>
</protein>
<dbReference type="EMBL" id="BDEQ01000001">
    <property type="protein sequence ID" value="GAT97376.1"/>
    <property type="molecule type" value="Genomic_DNA"/>
</dbReference>
<accession>A0A175JVD2</accession>
<dbReference type="GO" id="GO:0035658">
    <property type="term" value="C:Mon1-Ccz1 complex"/>
    <property type="evidence" value="ECO:0007669"/>
    <property type="project" value="InterPro"/>
</dbReference>
<dbReference type="GO" id="GO:0031902">
    <property type="term" value="C:late endosome membrane"/>
    <property type="evidence" value="ECO:0007669"/>
    <property type="project" value="TreeGrafter"/>
</dbReference>
<comment type="caution">
    <text evidence="2">The sequence shown here is derived from an EMBL/GenBank/DDBJ whole genome shotgun (WGS) entry which is preliminary data.</text>
</comment>
<gene>
    <name evidence="2" type="ORF">CL6EHI_199710</name>
</gene>
<dbReference type="Pfam" id="PF07035">
    <property type="entry name" value="RMC1_C"/>
    <property type="match status" value="1"/>
</dbReference>
<dbReference type="PANTHER" id="PTHR12897">
    <property type="entry name" value="COLON CANCER-ASSOCIATED PROTEIN MIC1"/>
    <property type="match status" value="1"/>
</dbReference>
<dbReference type="VEuPathDB" id="AmoebaDB:EHI5A_167190"/>
<dbReference type="PANTHER" id="PTHR12897:SF4">
    <property type="entry name" value="REGULATOR OF MON1-CCZ1 COMPLEX"/>
    <property type="match status" value="1"/>
</dbReference>
<dbReference type="GO" id="GO:0010506">
    <property type="term" value="P:regulation of autophagy"/>
    <property type="evidence" value="ECO:0007669"/>
    <property type="project" value="InterPro"/>
</dbReference>
<dbReference type="InterPro" id="IPR009755">
    <property type="entry name" value="RMC1_C"/>
</dbReference>
<reference evidence="2 3" key="1">
    <citation type="submission" date="2016-05" db="EMBL/GenBank/DDBJ databases">
        <title>First whole genome sequencing of Entamoeba histolytica HM1:IMSS-clone-6.</title>
        <authorList>
            <person name="Mukherjee Avik.K."/>
            <person name="Izumyama S."/>
            <person name="Nakada-Tsukui K."/>
            <person name="Nozaki T."/>
        </authorList>
    </citation>
    <scope>NUCLEOTIDE SEQUENCE [LARGE SCALE GENOMIC DNA]</scope>
    <source>
        <strain evidence="2 3">HM1:IMSS clone 6</strain>
    </source>
</reference>
<dbReference type="AlphaFoldDB" id="A0A175JVD2"/>
<organism evidence="2 3">
    <name type="scientific">Entamoeba histolytica</name>
    <dbReference type="NCBI Taxonomy" id="5759"/>
    <lineage>
        <taxon>Eukaryota</taxon>
        <taxon>Amoebozoa</taxon>
        <taxon>Evosea</taxon>
        <taxon>Archamoebae</taxon>
        <taxon>Mastigamoebida</taxon>
        <taxon>Entamoebidae</taxon>
        <taxon>Entamoeba</taxon>
    </lineage>
</organism>
<evidence type="ECO:0000259" key="1">
    <source>
        <dbReference type="Pfam" id="PF07035"/>
    </source>
</evidence>
<name>A0A175JVD2_ENTHI</name>
<dbReference type="InterPro" id="IPR040371">
    <property type="entry name" value="RMC1"/>
</dbReference>
<evidence type="ECO:0000313" key="3">
    <source>
        <dbReference type="Proteomes" id="UP000078387"/>
    </source>
</evidence>
<dbReference type="GO" id="GO:0005765">
    <property type="term" value="C:lysosomal membrane"/>
    <property type="evidence" value="ECO:0007669"/>
    <property type="project" value="TreeGrafter"/>
</dbReference>
<dbReference type="VEuPathDB" id="AmoebaDB:EHI7A_130220"/>
<dbReference type="VEuPathDB" id="AmoebaDB:KM1_215130"/>